<dbReference type="AlphaFoldDB" id="A0A820CTE8"/>
<comment type="caution">
    <text evidence="2">The sequence shown here is derived from an EMBL/GenBank/DDBJ whole genome shotgun (WGS) entry which is preliminary data.</text>
</comment>
<feature type="non-terminal residue" evidence="2">
    <location>
        <position position="1"/>
    </location>
</feature>
<gene>
    <name evidence="2" type="ORF">OTI717_LOCUS39637</name>
</gene>
<feature type="domain" description="Rho-GAP" evidence="1">
    <location>
        <begin position="1"/>
        <end position="64"/>
    </location>
</feature>
<name>A0A820CTE8_9BILA</name>
<evidence type="ECO:0000313" key="3">
    <source>
        <dbReference type="Proteomes" id="UP000663823"/>
    </source>
</evidence>
<dbReference type="Pfam" id="PF00620">
    <property type="entry name" value="RhoGAP"/>
    <property type="match status" value="1"/>
</dbReference>
<proteinExistence type="predicted"/>
<evidence type="ECO:0000313" key="2">
    <source>
        <dbReference type="EMBL" id="CAF4228149.1"/>
    </source>
</evidence>
<sequence length="64" mass="7403">PSQGKQKKIVAELNLQTIDRRTTLNELSYAPHVPVSTLKQYLREFPDRLLTTALLPQWNRTISL</sequence>
<dbReference type="GO" id="GO:0007165">
    <property type="term" value="P:signal transduction"/>
    <property type="evidence" value="ECO:0007669"/>
    <property type="project" value="InterPro"/>
</dbReference>
<dbReference type="Gene3D" id="1.10.555.10">
    <property type="entry name" value="Rho GTPase activation protein"/>
    <property type="match status" value="1"/>
</dbReference>
<protein>
    <recommendedName>
        <fullName evidence="1">Rho-GAP domain-containing protein</fullName>
    </recommendedName>
</protein>
<accession>A0A820CTE8</accession>
<dbReference type="InterPro" id="IPR000198">
    <property type="entry name" value="RhoGAP_dom"/>
</dbReference>
<feature type="non-terminal residue" evidence="2">
    <location>
        <position position="64"/>
    </location>
</feature>
<dbReference type="PROSITE" id="PS50238">
    <property type="entry name" value="RHOGAP"/>
    <property type="match status" value="1"/>
</dbReference>
<dbReference type="InterPro" id="IPR008936">
    <property type="entry name" value="Rho_GTPase_activation_prot"/>
</dbReference>
<evidence type="ECO:0000259" key="1">
    <source>
        <dbReference type="PROSITE" id="PS50238"/>
    </source>
</evidence>
<dbReference type="SUPFAM" id="SSF48350">
    <property type="entry name" value="GTPase activation domain, GAP"/>
    <property type="match status" value="1"/>
</dbReference>
<dbReference type="Proteomes" id="UP000663823">
    <property type="component" value="Unassembled WGS sequence"/>
</dbReference>
<organism evidence="2 3">
    <name type="scientific">Rotaria sordida</name>
    <dbReference type="NCBI Taxonomy" id="392033"/>
    <lineage>
        <taxon>Eukaryota</taxon>
        <taxon>Metazoa</taxon>
        <taxon>Spiralia</taxon>
        <taxon>Gnathifera</taxon>
        <taxon>Rotifera</taxon>
        <taxon>Eurotatoria</taxon>
        <taxon>Bdelloidea</taxon>
        <taxon>Philodinida</taxon>
        <taxon>Philodinidae</taxon>
        <taxon>Rotaria</taxon>
    </lineage>
</organism>
<dbReference type="EMBL" id="CAJOAX010026751">
    <property type="protein sequence ID" value="CAF4228149.1"/>
    <property type="molecule type" value="Genomic_DNA"/>
</dbReference>
<reference evidence="2" key="1">
    <citation type="submission" date="2021-02" db="EMBL/GenBank/DDBJ databases">
        <authorList>
            <person name="Nowell W R."/>
        </authorList>
    </citation>
    <scope>NUCLEOTIDE SEQUENCE</scope>
</reference>